<evidence type="ECO:0000313" key="2">
    <source>
        <dbReference type="Proteomes" id="UP000050360"/>
    </source>
</evidence>
<gene>
    <name evidence="1" type="ORF">MPEBLZ_03925</name>
</gene>
<dbReference type="Proteomes" id="UP000050360">
    <property type="component" value="Unassembled WGS sequence"/>
</dbReference>
<reference evidence="1 2" key="1">
    <citation type="submission" date="2015-09" db="EMBL/GenBank/DDBJ databases">
        <title>A metagenomics-based metabolic model of nitrate-dependent anaerobic oxidation of methane by Methanoperedens-like archaea.</title>
        <authorList>
            <person name="Arshad A."/>
            <person name="Speth D.R."/>
            <person name="De Graaf R.M."/>
            <person name="Op Den Camp H.J."/>
            <person name="Jetten M.S."/>
            <person name="Welte C.U."/>
        </authorList>
    </citation>
    <scope>NUCLEOTIDE SEQUENCE [LARGE SCALE GENOMIC DNA]</scope>
</reference>
<accession>A0A0N8KQA1</accession>
<sequence length="81" mass="9638">MNHHLKQRRNSFGFYALNGKSVINFKEHSRKEDVCEFLTEIRAKNPIKNIILIFQKFSLKMSFAKGWIEKFLNNKLEMFGS</sequence>
<protein>
    <submittedName>
        <fullName evidence="1">Transposase</fullName>
    </submittedName>
</protein>
<evidence type="ECO:0000313" key="1">
    <source>
        <dbReference type="EMBL" id="KPQ41562.1"/>
    </source>
</evidence>
<proteinExistence type="predicted"/>
<dbReference type="EMBL" id="LKCM01000337">
    <property type="protein sequence ID" value="KPQ41562.1"/>
    <property type="molecule type" value="Genomic_DNA"/>
</dbReference>
<dbReference type="AlphaFoldDB" id="A0A0N8KQA1"/>
<comment type="caution">
    <text evidence="1">The sequence shown here is derived from an EMBL/GenBank/DDBJ whole genome shotgun (WGS) entry which is preliminary data.</text>
</comment>
<organism evidence="1 2">
    <name type="scientific">Candidatus Methanoperedens nitratireducens</name>
    <dbReference type="NCBI Taxonomy" id="1392998"/>
    <lineage>
        <taxon>Archaea</taxon>
        <taxon>Methanobacteriati</taxon>
        <taxon>Methanobacteriota</taxon>
        <taxon>Stenosarchaea group</taxon>
        <taxon>Methanomicrobia</taxon>
        <taxon>Methanosarcinales</taxon>
        <taxon>ANME-2 cluster</taxon>
        <taxon>Candidatus Methanoperedentaceae</taxon>
        <taxon>Candidatus Methanoperedens</taxon>
    </lineage>
</organism>
<name>A0A0N8KQA1_9EURY</name>